<comment type="subunit">
    <text evidence="15">Monomer. Interacts with PABPC1; the interaction is RNA-dependent and stimulates ENDOV activity.</text>
</comment>
<evidence type="ECO:0000256" key="2">
    <source>
        <dbReference type="ARBA" id="ARBA00004210"/>
    </source>
</evidence>
<dbReference type="GO" id="GO:0003727">
    <property type="term" value="F:single-stranded RNA binding"/>
    <property type="evidence" value="ECO:0007669"/>
    <property type="project" value="TreeGrafter"/>
</dbReference>
<keyword evidence="11" id="KW-0238">DNA-binding</keyword>
<dbReference type="PANTHER" id="PTHR28511:SF1">
    <property type="entry name" value="ENDONUCLEASE V"/>
    <property type="match status" value="1"/>
</dbReference>
<evidence type="ECO:0000313" key="18">
    <source>
        <dbReference type="EMBL" id="KAK0131846.1"/>
    </source>
</evidence>
<comment type="cofactor">
    <cofactor evidence="1">
        <name>Mg(2+)</name>
        <dbReference type="ChEBI" id="CHEBI:18420"/>
    </cofactor>
</comment>
<keyword evidence="8" id="KW-0378">Hydrolase</keyword>
<dbReference type="GO" id="GO:0016891">
    <property type="term" value="F:RNA endonuclease activity producing 5'-phosphomonoesters, hydrolytic mechanism"/>
    <property type="evidence" value="ECO:0007669"/>
    <property type="project" value="TreeGrafter"/>
</dbReference>
<feature type="region of interest" description="Disordered" evidence="17">
    <location>
        <begin position="317"/>
        <end position="366"/>
    </location>
</feature>
<evidence type="ECO:0000256" key="17">
    <source>
        <dbReference type="SAM" id="MobiDB-lite"/>
    </source>
</evidence>
<comment type="function">
    <text evidence="13">Endoribonuclease that specifically cleaves inosine-containing RNAs: cleaves RNA at the second phosphodiester bond 3' to inosine. Active against both single-stranded and double-stranded RNAs. Has strong preference for single-stranded RNAs (ssRNAs) toward double-stranded RNAs (dsRNAs). Cleaves mRNAs and tRNAs containing inosine. Also able to cleave structure-specific dsRNA substrates containing the specific sites 5'-IIUI-3' and 5'-UIUU-3'. Inosine is present in a number of RNAs following editing; the function of inosine-specific endoribonuclease is still unclear: it could either play a regulatory role in edited RNAs, or be involved in antiviral response by removing the hyperedited long viral dsRNA genome that has undergone A-to-I editing. Binds branched DNA structures.</text>
</comment>
<proteinExistence type="inferred from homology"/>
<dbReference type="Pfam" id="PF04493">
    <property type="entry name" value="Endonuclease_5"/>
    <property type="match status" value="1"/>
</dbReference>
<keyword evidence="4" id="KW-0963">Cytoplasm</keyword>
<evidence type="ECO:0000256" key="16">
    <source>
        <dbReference type="ARBA" id="ARBA00071695"/>
    </source>
</evidence>
<protein>
    <recommendedName>
        <fullName evidence="16">Endonuclease V</fullName>
    </recommendedName>
</protein>
<evidence type="ECO:0000256" key="5">
    <source>
        <dbReference type="ARBA" id="ARBA00022722"/>
    </source>
</evidence>
<evidence type="ECO:0000313" key="19">
    <source>
        <dbReference type="Proteomes" id="UP001174136"/>
    </source>
</evidence>
<name>A0AA47M1F1_MERPO</name>
<dbReference type="GO" id="GO:0010494">
    <property type="term" value="C:cytoplasmic stress granule"/>
    <property type="evidence" value="ECO:0007669"/>
    <property type="project" value="UniProtKB-SubCell"/>
</dbReference>
<dbReference type="AlphaFoldDB" id="A0AA47M1F1"/>
<evidence type="ECO:0000256" key="4">
    <source>
        <dbReference type="ARBA" id="ARBA00022490"/>
    </source>
</evidence>
<keyword evidence="6" id="KW-0479">Metal-binding</keyword>
<dbReference type="FunFam" id="3.30.2170.10:FF:000002">
    <property type="entry name" value="Endonuclease V"/>
    <property type="match status" value="1"/>
</dbReference>
<dbReference type="InterPro" id="IPR007581">
    <property type="entry name" value="Endonuclease-V"/>
</dbReference>
<evidence type="ECO:0000256" key="10">
    <source>
        <dbReference type="ARBA" id="ARBA00022884"/>
    </source>
</evidence>
<comment type="subcellular location">
    <subcellularLocation>
        <location evidence="2">Cytoplasm</location>
        <location evidence="2">Stress granule</location>
    </subcellularLocation>
    <subcellularLocation>
        <location evidence="3">Nucleus</location>
        <location evidence="3">Nucleolus</location>
    </subcellularLocation>
</comment>
<reference evidence="18" key="1">
    <citation type="journal article" date="2023" name="Front. Mar. Sci.">
        <title>A new Merluccius polli reference genome to investigate the effects of global change in West African waters.</title>
        <authorList>
            <person name="Mateo J.L."/>
            <person name="Blanco-Fernandez C."/>
            <person name="Garcia-Vazquez E."/>
            <person name="Machado-Schiaffino G."/>
        </authorList>
    </citation>
    <scope>NUCLEOTIDE SEQUENCE</scope>
    <source>
        <strain evidence="18">C29</strain>
        <tissue evidence="18">Fin</tissue>
    </source>
</reference>
<dbReference type="CDD" id="cd06559">
    <property type="entry name" value="Endonuclease_V"/>
    <property type="match status" value="1"/>
</dbReference>
<dbReference type="GO" id="GO:0005730">
    <property type="term" value="C:nucleolus"/>
    <property type="evidence" value="ECO:0007669"/>
    <property type="project" value="UniProtKB-SubCell"/>
</dbReference>
<dbReference type="Gene3D" id="3.30.2170.10">
    <property type="entry name" value="archaeoglobus fulgidus dsm 4304 superfamily"/>
    <property type="match status" value="1"/>
</dbReference>
<evidence type="ECO:0000256" key="8">
    <source>
        <dbReference type="ARBA" id="ARBA00022801"/>
    </source>
</evidence>
<evidence type="ECO:0000256" key="3">
    <source>
        <dbReference type="ARBA" id="ARBA00004604"/>
    </source>
</evidence>
<evidence type="ECO:0000256" key="11">
    <source>
        <dbReference type="ARBA" id="ARBA00023125"/>
    </source>
</evidence>
<comment type="similarity">
    <text evidence="14">Belongs to the endonuclease V family.</text>
</comment>
<keyword evidence="7 18" id="KW-0255">Endonuclease</keyword>
<keyword evidence="9" id="KW-0460">Magnesium</keyword>
<evidence type="ECO:0000256" key="9">
    <source>
        <dbReference type="ARBA" id="ARBA00022842"/>
    </source>
</evidence>
<accession>A0AA47M1F1</accession>
<evidence type="ECO:0000256" key="12">
    <source>
        <dbReference type="ARBA" id="ARBA00023242"/>
    </source>
</evidence>
<sequence>MSVVCDDELVKRWESEQASLRQQVVEEDTEAWQRGAGFSSLERVGGVDLSFIKADDVNACAQLVVLSYPDLEVLYEDSQMVALTAPYVAGFLAFRETPFLLDALRRLERNQPQLLPQVVLVDGNGLFHYREFGLACHLGVLSGIPCVGVAKNLLQVQGVSKSQEHQSQIAALLQKGGDSFPLTTASGRVLGKALRSSDTSTKPVYVSVGHKISLDTAVRLTHSCCRYRVPEPIRQQQHYVAGVGLLALHRWDCWKQSRAPGICSGAFRGGTNNGCLWMLKPFLAREAAQLLVQAFCDSLLAGLPVSSAAYPERRSAPRVQPATVLPSGRLVPPSPSRSQRSFSVLCGGTSSPPLSGAAGSLTSFRK</sequence>
<dbReference type="GO" id="GO:0046872">
    <property type="term" value="F:metal ion binding"/>
    <property type="evidence" value="ECO:0007669"/>
    <property type="project" value="UniProtKB-KW"/>
</dbReference>
<dbReference type="HAMAP" id="MF_00801">
    <property type="entry name" value="Endonuclease_5"/>
    <property type="match status" value="1"/>
</dbReference>
<evidence type="ECO:0000256" key="13">
    <source>
        <dbReference type="ARBA" id="ARBA00056032"/>
    </source>
</evidence>
<evidence type="ECO:0000256" key="7">
    <source>
        <dbReference type="ARBA" id="ARBA00022759"/>
    </source>
</evidence>
<evidence type="ECO:0000256" key="6">
    <source>
        <dbReference type="ARBA" id="ARBA00022723"/>
    </source>
</evidence>
<dbReference type="GO" id="GO:0003677">
    <property type="term" value="F:DNA binding"/>
    <property type="evidence" value="ECO:0007669"/>
    <property type="project" value="UniProtKB-KW"/>
</dbReference>
<gene>
    <name evidence="18" type="primary">Endov</name>
    <name evidence="18" type="ORF">N1851_033362</name>
</gene>
<organism evidence="18 19">
    <name type="scientific">Merluccius polli</name>
    <name type="common">Benguela hake</name>
    <name type="synonym">Merluccius cadenati</name>
    <dbReference type="NCBI Taxonomy" id="89951"/>
    <lineage>
        <taxon>Eukaryota</taxon>
        <taxon>Metazoa</taxon>
        <taxon>Chordata</taxon>
        <taxon>Craniata</taxon>
        <taxon>Vertebrata</taxon>
        <taxon>Euteleostomi</taxon>
        <taxon>Actinopterygii</taxon>
        <taxon>Neopterygii</taxon>
        <taxon>Teleostei</taxon>
        <taxon>Neoteleostei</taxon>
        <taxon>Acanthomorphata</taxon>
        <taxon>Zeiogadaria</taxon>
        <taxon>Gadariae</taxon>
        <taxon>Gadiformes</taxon>
        <taxon>Gadoidei</taxon>
        <taxon>Merlucciidae</taxon>
        <taxon>Merluccius</taxon>
    </lineage>
</organism>
<keyword evidence="19" id="KW-1185">Reference proteome</keyword>
<comment type="caution">
    <text evidence="18">The sequence shown here is derived from an EMBL/GenBank/DDBJ whole genome shotgun (WGS) entry which is preliminary data.</text>
</comment>
<dbReference type="GO" id="GO:0006281">
    <property type="term" value="P:DNA repair"/>
    <property type="evidence" value="ECO:0007669"/>
    <property type="project" value="InterPro"/>
</dbReference>
<evidence type="ECO:0000256" key="15">
    <source>
        <dbReference type="ARBA" id="ARBA00061971"/>
    </source>
</evidence>
<keyword evidence="10" id="KW-0694">RNA-binding</keyword>
<keyword evidence="12" id="KW-0539">Nucleus</keyword>
<dbReference type="Proteomes" id="UP001174136">
    <property type="component" value="Unassembled WGS sequence"/>
</dbReference>
<dbReference type="PANTHER" id="PTHR28511">
    <property type="entry name" value="ENDONUCLEASE V"/>
    <property type="match status" value="1"/>
</dbReference>
<dbReference type="EMBL" id="JAOPHQ010006340">
    <property type="protein sequence ID" value="KAK0131846.1"/>
    <property type="molecule type" value="Genomic_DNA"/>
</dbReference>
<evidence type="ECO:0000256" key="14">
    <source>
        <dbReference type="ARBA" id="ARBA00061268"/>
    </source>
</evidence>
<evidence type="ECO:0000256" key="1">
    <source>
        <dbReference type="ARBA" id="ARBA00001946"/>
    </source>
</evidence>
<keyword evidence="5" id="KW-0540">Nuclease</keyword>